<protein>
    <submittedName>
        <fullName evidence="5">Uncharacterized protein</fullName>
    </submittedName>
</protein>
<keyword evidence="2" id="KW-0645">Protease</keyword>
<dbReference type="Proteomes" id="UP000663193">
    <property type="component" value="Chromosome 6"/>
</dbReference>
<dbReference type="OrthoDB" id="407146at2759"/>
<dbReference type="PANTHER" id="PTHR23402:SF1">
    <property type="entry name" value="PYROGLUTAMYL-PEPTIDASE I"/>
    <property type="match status" value="1"/>
</dbReference>
<sequence length="247" mass="27921">MWAPDKDTKVVMVTGFPDQNTSKMPSREFIYQLPPDTRATNGEYIEIFPMDKPLQESATTKYREWLAITADQVKQWSPDLVVHVRLDVNNGAGVFKLGRAAPKEGCHNIPDVDRKAFTRAGYKNVFTKPAAFLNTNLDIDSVFEIWQTACSSLTSSVAMESSMKNGTLEFKYKWAVDVKLSDEPTSYTCGYQYYISMLQAEKTTGKKDHVFVSVPKCEIKEEVRLSTQVIEELIKAVVDVQGKTEDH</sequence>
<evidence type="ECO:0000256" key="2">
    <source>
        <dbReference type="ARBA" id="ARBA00022670"/>
    </source>
</evidence>
<dbReference type="OMA" id="EGCHNIP"/>
<dbReference type="AlphaFoldDB" id="A0A7U2F4T4"/>
<evidence type="ECO:0000313" key="6">
    <source>
        <dbReference type="Proteomes" id="UP000663193"/>
    </source>
</evidence>
<dbReference type="VEuPathDB" id="FungiDB:JI435_014420"/>
<evidence type="ECO:0000256" key="3">
    <source>
        <dbReference type="ARBA" id="ARBA00022801"/>
    </source>
</evidence>
<reference evidence="6" key="1">
    <citation type="journal article" date="2021" name="BMC Genomics">
        <title>Chromosome-level genome assembly and manually-curated proteome of model necrotroph Parastagonospora nodorum Sn15 reveals a genome-wide trove of candidate effector homologs, and redundancy of virulence-related functions within an accessory chromosome.</title>
        <authorList>
            <person name="Bertazzoni S."/>
            <person name="Jones D.A.B."/>
            <person name="Phan H.T."/>
            <person name="Tan K.-C."/>
            <person name="Hane J.K."/>
        </authorList>
    </citation>
    <scope>NUCLEOTIDE SEQUENCE [LARGE SCALE GENOMIC DNA]</scope>
    <source>
        <strain evidence="6">SN15 / ATCC MYA-4574 / FGSC 10173)</strain>
    </source>
</reference>
<dbReference type="GO" id="GO:0006508">
    <property type="term" value="P:proteolysis"/>
    <property type="evidence" value="ECO:0007669"/>
    <property type="project" value="UniProtKB-KW"/>
</dbReference>
<dbReference type="PANTHER" id="PTHR23402">
    <property type="entry name" value="PROTEASE FAMILY C15 PYROGLUTAMYL-PEPTIDASE I-RELATED"/>
    <property type="match status" value="1"/>
</dbReference>
<keyword evidence="3" id="KW-0378">Hydrolase</keyword>
<keyword evidence="4" id="KW-0788">Thiol protease</keyword>
<keyword evidence="6" id="KW-1185">Reference proteome</keyword>
<accession>A0A7U2F4T4</accession>
<dbReference type="GO" id="GO:0008234">
    <property type="term" value="F:cysteine-type peptidase activity"/>
    <property type="evidence" value="ECO:0007669"/>
    <property type="project" value="UniProtKB-KW"/>
</dbReference>
<evidence type="ECO:0000313" key="5">
    <source>
        <dbReference type="EMBL" id="QRC96529.1"/>
    </source>
</evidence>
<gene>
    <name evidence="5" type="ORF">JI435_014420</name>
</gene>
<evidence type="ECO:0000256" key="1">
    <source>
        <dbReference type="ARBA" id="ARBA00006641"/>
    </source>
</evidence>
<name>A0A7U2F4T4_PHANO</name>
<dbReference type="InterPro" id="IPR016125">
    <property type="entry name" value="Peptidase_C15-like"/>
</dbReference>
<comment type="similarity">
    <text evidence="1">Belongs to the peptidase C15 family.</text>
</comment>
<dbReference type="Gene3D" id="3.40.630.20">
    <property type="entry name" value="Peptidase C15, pyroglutamyl peptidase I-like"/>
    <property type="match status" value="1"/>
</dbReference>
<proteinExistence type="inferred from homology"/>
<dbReference type="InterPro" id="IPR036440">
    <property type="entry name" value="Peptidase_C15-like_sf"/>
</dbReference>
<evidence type="ECO:0000256" key="4">
    <source>
        <dbReference type="ARBA" id="ARBA00022807"/>
    </source>
</evidence>
<organism evidence="5 6">
    <name type="scientific">Phaeosphaeria nodorum (strain SN15 / ATCC MYA-4574 / FGSC 10173)</name>
    <name type="common">Glume blotch fungus</name>
    <name type="synonym">Parastagonospora nodorum</name>
    <dbReference type="NCBI Taxonomy" id="321614"/>
    <lineage>
        <taxon>Eukaryota</taxon>
        <taxon>Fungi</taxon>
        <taxon>Dikarya</taxon>
        <taxon>Ascomycota</taxon>
        <taxon>Pezizomycotina</taxon>
        <taxon>Dothideomycetes</taxon>
        <taxon>Pleosporomycetidae</taxon>
        <taxon>Pleosporales</taxon>
        <taxon>Pleosporineae</taxon>
        <taxon>Phaeosphaeriaceae</taxon>
        <taxon>Parastagonospora</taxon>
    </lineage>
</organism>
<dbReference type="EMBL" id="CP069028">
    <property type="protein sequence ID" value="QRC96529.1"/>
    <property type="molecule type" value="Genomic_DNA"/>
</dbReference>
<dbReference type="SUPFAM" id="SSF53182">
    <property type="entry name" value="Pyrrolidone carboxyl peptidase (pyroglutamate aminopeptidase)"/>
    <property type="match status" value="1"/>
</dbReference>